<organism evidence="1 2">
    <name type="scientific">Aequorivita viscosa</name>
    <dbReference type="NCBI Taxonomy" id="797419"/>
    <lineage>
        <taxon>Bacteria</taxon>
        <taxon>Pseudomonadati</taxon>
        <taxon>Bacteroidota</taxon>
        <taxon>Flavobacteriia</taxon>
        <taxon>Flavobacteriales</taxon>
        <taxon>Flavobacteriaceae</taxon>
        <taxon>Aequorivita</taxon>
    </lineage>
</organism>
<evidence type="ECO:0000313" key="1">
    <source>
        <dbReference type="EMBL" id="SHJ42773.1"/>
    </source>
</evidence>
<dbReference type="STRING" id="797419.SAMN05216556_1164"/>
<evidence type="ECO:0008006" key="3">
    <source>
        <dbReference type="Google" id="ProtNLM"/>
    </source>
</evidence>
<proteinExistence type="predicted"/>
<dbReference type="AlphaFoldDB" id="A0A1M6J7T4"/>
<dbReference type="OrthoDB" id="8418771at2"/>
<dbReference type="RefSeq" id="WP_073219049.1">
    <property type="nucleotide sequence ID" value="NZ_FNNS01000016.1"/>
</dbReference>
<reference evidence="2" key="1">
    <citation type="submission" date="2016-11" db="EMBL/GenBank/DDBJ databases">
        <authorList>
            <person name="Varghese N."/>
            <person name="Submissions S."/>
        </authorList>
    </citation>
    <scope>NUCLEOTIDE SEQUENCE [LARGE SCALE GENOMIC DNA]</scope>
    <source>
        <strain evidence="2">DSM 26349</strain>
    </source>
</reference>
<sequence length="103" mass="11596">MKNSYSSLSVAIEDLQNKGYSEDFNLIADGIESKSLKKEWKAGELEVVKFYRFEGMTDPGDNTILYLIETQDGRKGLLVDAYGAERGAISSKMIQKLSIRHDE</sequence>
<keyword evidence="2" id="KW-1185">Reference proteome</keyword>
<dbReference type="EMBL" id="FQYV01000016">
    <property type="protein sequence ID" value="SHJ42773.1"/>
    <property type="molecule type" value="Genomic_DNA"/>
</dbReference>
<protein>
    <recommendedName>
        <fullName evidence="3">Phosphoribosylpyrophosphate synthetase</fullName>
    </recommendedName>
</protein>
<gene>
    <name evidence="1" type="ORF">SAMN04487908_11662</name>
</gene>
<dbReference type="Proteomes" id="UP000184172">
    <property type="component" value="Unassembled WGS sequence"/>
</dbReference>
<name>A0A1M6J7T4_9FLAO</name>
<accession>A0A1M6J7T4</accession>
<evidence type="ECO:0000313" key="2">
    <source>
        <dbReference type="Proteomes" id="UP000184172"/>
    </source>
</evidence>